<reference evidence="2" key="1">
    <citation type="submission" date="2015-04" db="EMBL/GenBank/DDBJ databases">
        <title>The genome sequence of the plant pathogenic Rhizarian Plasmodiophora brassicae reveals insights in its biotrophic life cycle and the origin of chitin synthesis.</title>
        <authorList>
            <person name="Schwelm A."/>
            <person name="Fogelqvist J."/>
            <person name="Knaust A."/>
            <person name="Julke S."/>
            <person name="Lilja T."/>
            <person name="Dhandapani V."/>
            <person name="Bonilla-Rosso G."/>
            <person name="Karlsson M."/>
            <person name="Shevchenko A."/>
            <person name="Choi S.R."/>
            <person name="Kim H.G."/>
            <person name="Park J.Y."/>
            <person name="Lim Y.P."/>
            <person name="Ludwig-Muller J."/>
            <person name="Dixelius C."/>
        </authorList>
    </citation>
    <scope>NUCLEOTIDE SEQUENCE</scope>
    <source>
        <tissue evidence="2">Potato root galls</tissue>
    </source>
</reference>
<dbReference type="EMBL" id="HACM01003387">
    <property type="protein sequence ID" value="CRZ03829.1"/>
    <property type="molecule type" value="Transcribed_RNA"/>
</dbReference>
<sequence>RVVTMIEQFLTLATCGKLASLPDNLHRNVNRIALSFWPAVFCGTTLRKSAFTEALSSRRWLPRLLIMWTCFDEEVWDDDDEPSSFDNGDDGRSTSTSTVSRF</sequence>
<dbReference type="AlphaFoldDB" id="A0A0H5R6F5"/>
<feature type="non-terminal residue" evidence="2">
    <location>
        <position position="1"/>
    </location>
</feature>
<feature type="compositionally biased region" description="Polar residues" evidence="1">
    <location>
        <begin position="93"/>
        <end position="102"/>
    </location>
</feature>
<protein>
    <submittedName>
        <fullName evidence="2">Uncharacterized protein</fullName>
    </submittedName>
</protein>
<proteinExistence type="predicted"/>
<feature type="non-terminal residue" evidence="2">
    <location>
        <position position="102"/>
    </location>
</feature>
<feature type="region of interest" description="Disordered" evidence="1">
    <location>
        <begin position="80"/>
        <end position="102"/>
    </location>
</feature>
<name>A0A0H5R6F5_9EUKA</name>
<evidence type="ECO:0000256" key="1">
    <source>
        <dbReference type="SAM" id="MobiDB-lite"/>
    </source>
</evidence>
<accession>A0A0H5R6F5</accession>
<evidence type="ECO:0000313" key="2">
    <source>
        <dbReference type="EMBL" id="CRZ03829.1"/>
    </source>
</evidence>
<organism evidence="2">
    <name type="scientific">Spongospora subterranea</name>
    <dbReference type="NCBI Taxonomy" id="70186"/>
    <lineage>
        <taxon>Eukaryota</taxon>
        <taxon>Sar</taxon>
        <taxon>Rhizaria</taxon>
        <taxon>Endomyxa</taxon>
        <taxon>Phytomyxea</taxon>
        <taxon>Plasmodiophorida</taxon>
        <taxon>Plasmodiophoridae</taxon>
        <taxon>Spongospora</taxon>
    </lineage>
</organism>